<proteinExistence type="predicted"/>
<dbReference type="PROSITE" id="PS51257">
    <property type="entry name" value="PROKAR_LIPOPROTEIN"/>
    <property type="match status" value="1"/>
</dbReference>
<dbReference type="Gramene" id="TuG1812G0500000683.01.T01">
    <property type="protein sequence ID" value="TuG1812G0500000683.01.T01"/>
    <property type="gene ID" value="TuG1812G0500000683.01"/>
</dbReference>
<organism evidence="1 2">
    <name type="scientific">Triticum urartu</name>
    <name type="common">Red wild einkorn</name>
    <name type="synonym">Crithodium urartu</name>
    <dbReference type="NCBI Taxonomy" id="4572"/>
    <lineage>
        <taxon>Eukaryota</taxon>
        <taxon>Viridiplantae</taxon>
        <taxon>Streptophyta</taxon>
        <taxon>Embryophyta</taxon>
        <taxon>Tracheophyta</taxon>
        <taxon>Spermatophyta</taxon>
        <taxon>Magnoliopsida</taxon>
        <taxon>Liliopsida</taxon>
        <taxon>Poales</taxon>
        <taxon>Poaceae</taxon>
        <taxon>BOP clade</taxon>
        <taxon>Pooideae</taxon>
        <taxon>Triticodae</taxon>
        <taxon>Triticeae</taxon>
        <taxon>Triticinae</taxon>
        <taxon>Triticum</taxon>
    </lineage>
</organism>
<reference evidence="1" key="3">
    <citation type="submission" date="2022-06" db="UniProtKB">
        <authorList>
            <consortium name="EnsemblPlants"/>
        </authorList>
    </citation>
    <scope>IDENTIFICATION</scope>
</reference>
<dbReference type="Proteomes" id="UP000015106">
    <property type="component" value="Chromosome 5"/>
</dbReference>
<protein>
    <submittedName>
        <fullName evidence="1">Uncharacterized protein</fullName>
    </submittedName>
</protein>
<evidence type="ECO:0000313" key="2">
    <source>
        <dbReference type="Proteomes" id="UP000015106"/>
    </source>
</evidence>
<reference evidence="2" key="1">
    <citation type="journal article" date="2013" name="Nature">
        <title>Draft genome of the wheat A-genome progenitor Triticum urartu.</title>
        <authorList>
            <person name="Ling H.Q."/>
            <person name="Zhao S."/>
            <person name="Liu D."/>
            <person name="Wang J."/>
            <person name="Sun H."/>
            <person name="Zhang C."/>
            <person name="Fan H."/>
            <person name="Li D."/>
            <person name="Dong L."/>
            <person name="Tao Y."/>
            <person name="Gao C."/>
            <person name="Wu H."/>
            <person name="Li Y."/>
            <person name="Cui Y."/>
            <person name="Guo X."/>
            <person name="Zheng S."/>
            <person name="Wang B."/>
            <person name="Yu K."/>
            <person name="Liang Q."/>
            <person name="Yang W."/>
            <person name="Lou X."/>
            <person name="Chen J."/>
            <person name="Feng M."/>
            <person name="Jian J."/>
            <person name="Zhang X."/>
            <person name="Luo G."/>
            <person name="Jiang Y."/>
            <person name="Liu J."/>
            <person name="Wang Z."/>
            <person name="Sha Y."/>
            <person name="Zhang B."/>
            <person name="Wu H."/>
            <person name="Tang D."/>
            <person name="Shen Q."/>
            <person name="Xue P."/>
            <person name="Zou S."/>
            <person name="Wang X."/>
            <person name="Liu X."/>
            <person name="Wang F."/>
            <person name="Yang Y."/>
            <person name="An X."/>
            <person name="Dong Z."/>
            <person name="Zhang K."/>
            <person name="Zhang X."/>
            <person name="Luo M.C."/>
            <person name="Dvorak J."/>
            <person name="Tong Y."/>
            <person name="Wang J."/>
            <person name="Yang H."/>
            <person name="Li Z."/>
            <person name="Wang D."/>
            <person name="Zhang A."/>
            <person name="Wang J."/>
        </authorList>
    </citation>
    <scope>NUCLEOTIDE SEQUENCE</scope>
    <source>
        <strain evidence="2">cv. G1812</strain>
    </source>
</reference>
<dbReference type="AlphaFoldDB" id="A0A8R7UEL7"/>
<dbReference type="EnsemblPlants" id="TuG1812G0500000683.01.T01">
    <property type="protein sequence ID" value="TuG1812G0500000683.01.T01"/>
    <property type="gene ID" value="TuG1812G0500000683.01"/>
</dbReference>
<accession>A0A8R7UEL7</accession>
<evidence type="ECO:0000313" key="1">
    <source>
        <dbReference type="EnsemblPlants" id="TuG1812G0500000683.01.T01"/>
    </source>
</evidence>
<reference evidence="1" key="2">
    <citation type="submission" date="2018-03" db="EMBL/GenBank/DDBJ databases">
        <title>The Triticum urartu genome reveals the dynamic nature of wheat genome evolution.</title>
        <authorList>
            <person name="Ling H."/>
            <person name="Ma B."/>
            <person name="Shi X."/>
            <person name="Liu H."/>
            <person name="Dong L."/>
            <person name="Sun H."/>
            <person name="Cao Y."/>
            <person name="Gao Q."/>
            <person name="Zheng S."/>
            <person name="Li Y."/>
            <person name="Yu Y."/>
            <person name="Du H."/>
            <person name="Qi M."/>
            <person name="Li Y."/>
            <person name="Yu H."/>
            <person name="Cui Y."/>
            <person name="Wang N."/>
            <person name="Chen C."/>
            <person name="Wu H."/>
            <person name="Zhao Y."/>
            <person name="Zhang J."/>
            <person name="Li Y."/>
            <person name="Zhou W."/>
            <person name="Zhang B."/>
            <person name="Hu W."/>
            <person name="Eijk M."/>
            <person name="Tang J."/>
            <person name="Witsenboer H."/>
            <person name="Zhao S."/>
            <person name="Li Z."/>
            <person name="Zhang A."/>
            <person name="Wang D."/>
            <person name="Liang C."/>
        </authorList>
    </citation>
    <scope>NUCLEOTIDE SEQUENCE [LARGE SCALE GENOMIC DNA]</scope>
    <source>
        <strain evidence="1">cv. G1812</strain>
    </source>
</reference>
<keyword evidence="2" id="KW-1185">Reference proteome</keyword>
<name>A0A8R7UEL7_TRIUA</name>
<sequence>MCGSVRHGGGCCISNFKGLLSGACVGGMFSCAGLHTIGLRASLVGVHTKVCLSWSLPESSLEDVSFVSRTQTKLALNVSYDGTWCIHFIHYKNFQDTRLHG</sequence>